<accession>D1AG67</accession>
<evidence type="ECO:0000313" key="2">
    <source>
        <dbReference type="Proteomes" id="UP000000845"/>
    </source>
</evidence>
<dbReference type="STRING" id="526218.Sterm_3859"/>
<sequence>MRKYLILFLVLITVLYTVFERYLILTACETYSLKIHKGSLYLRYDILVNEMSDTKSLGKIYACRRYKTIEPNIFVKSMLEEYTYYKKINNNYYIKISIAELFDSRTLGGIPQILKKTTQKITGDEYGY</sequence>
<dbReference type="EMBL" id="CP001739">
    <property type="protein sequence ID" value="ACZ10693.1"/>
    <property type="molecule type" value="Genomic_DNA"/>
</dbReference>
<evidence type="ECO:0000313" key="1">
    <source>
        <dbReference type="EMBL" id="ACZ10693.1"/>
    </source>
</evidence>
<reference evidence="2" key="1">
    <citation type="submission" date="2009-09" db="EMBL/GenBank/DDBJ databases">
        <title>The complete chromosome of Sebaldella termitidis ATCC 33386.</title>
        <authorList>
            <consortium name="US DOE Joint Genome Institute (JGI-PGF)"/>
            <person name="Lucas S."/>
            <person name="Copeland A."/>
            <person name="Lapidus A."/>
            <person name="Glavina del Rio T."/>
            <person name="Dalin E."/>
            <person name="Tice H."/>
            <person name="Bruce D."/>
            <person name="Goodwin L."/>
            <person name="Pitluck S."/>
            <person name="Kyrpides N."/>
            <person name="Mavromatis K."/>
            <person name="Ivanova N."/>
            <person name="Mikhailova N."/>
            <person name="Sims D."/>
            <person name="Meincke L."/>
            <person name="Brettin T."/>
            <person name="Detter J.C."/>
            <person name="Han C."/>
            <person name="Larimer F."/>
            <person name="Land M."/>
            <person name="Hauser L."/>
            <person name="Markowitz V."/>
            <person name="Cheng J.F."/>
            <person name="Hugenholtz P."/>
            <person name="Woyke T."/>
            <person name="Wu D."/>
            <person name="Eisen J.A."/>
        </authorList>
    </citation>
    <scope>NUCLEOTIDE SEQUENCE [LARGE SCALE GENOMIC DNA]</scope>
    <source>
        <strain evidence="2">ATCC 33386 / NCTC 11300</strain>
    </source>
</reference>
<dbReference type="KEGG" id="str:Sterm_3859"/>
<dbReference type="HOGENOM" id="CLU_1958040_0_0_0"/>
<name>D1AG67_SEBTE</name>
<proteinExistence type="predicted"/>
<dbReference type="AlphaFoldDB" id="D1AG67"/>
<organism evidence="1 2">
    <name type="scientific">Sebaldella termitidis (strain ATCC 33386 / NCTC 11300)</name>
    <dbReference type="NCBI Taxonomy" id="526218"/>
    <lineage>
        <taxon>Bacteria</taxon>
        <taxon>Fusobacteriati</taxon>
        <taxon>Fusobacteriota</taxon>
        <taxon>Fusobacteriia</taxon>
        <taxon>Fusobacteriales</taxon>
        <taxon>Leptotrichiaceae</taxon>
        <taxon>Sebaldella</taxon>
    </lineage>
</organism>
<dbReference type="RefSeq" id="WP_012863273.1">
    <property type="nucleotide sequence ID" value="NC_013517.1"/>
</dbReference>
<dbReference type="Proteomes" id="UP000000845">
    <property type="component" value="Chromosome"/>
</dbReference>
<reference evidence="1 2" key="2">
    <citation type="journal article" date="2010" name="Stand. Genomic Sci.">
        <title>Complete genome sequence of Sebaldella termitidis type strain (NCTC 11300).</title>
        <authorList>
            <person name="Harmon-Smith M."/>
            <person name="Celia L."/>
            <person name="Chertkov O."/>
            <person name="Lapidus A."/>
            <person name="Copeland A."/>
            <person name="Glavina Del Rio T."/>
            <person name="Nolan M."/>
            <person name="Lucas S."/>
            <person name="Tice H."/>
            <person name="Cheng J.F."/>
            <person name="Han C."/>
            <person name="Detter J.C."/>
            <person name="Bruce D."/>
            <person name="Goodwin L."/>
            <person name="Pitluck S."/>
            <person name="Pati A."/>
            <person name="Liolios K."/>
            <person name="Ivanova N."/>
            <person name="Mavromatis K."/>
            <person name="Mikhailova N."/>
            <person name="Chen A."/>
            <person name="Palaniappan K."/>
            <person name="Land M."/>
            <person name="Hauser L."/>
            <person name="Chang Y.J."/>
            <person name="Jeffries C.D."/>
            <person name="Brettin T."/>
            <person name="Goker M."/>
            <person name="Beck B."/>
            <person name="Bristow J."/>
            <person name="Eisen J.A."/>
            <person name="Markowitz V."/>
            <person name="Hugenholtz P."/>
            <person name="Kyrpides N.C."/>
            <person name="Klenk H.P."/>
            <person name="Chen F."/>
        </authorList>
    </citation>
    <scope>NUCLEOTIDE SEQUENCE [LARGE SCALE GENOMIC DNA]</scope>
    <source>
        <strain evidence="2">ATCC 33386 / NCTC 11300</strain>
    </source>
</reference>
<protein>
    <submittedName>
        <fullName evidence="1">Uncharacterized protein</fullName>
    </submittedName>
</protein>
<keyword evidence="2" id="KW-1185">Reference proteome</keyword>
<gene>
    <name evidence="1" type="ordered locus">Sterm_3859</name>
</gene>